<dbReference type="EMBL" id="JBJKFK010004543">
    <property type="protein sequence ID" value="KAL3308908.1"/>
    <property type="molecule type" value="Genomic_DNA"/>
</dbReference>
<accession>A0ABD2PP97</accession>
<evidence type="ECO:0000313" key="1">
    <source>
        <dbReference type="EMBL" id="KAL3308908.1"/>
    </source>
</evidence>
<dbReference type="InterPro" id="IPR035940">
    <property type="entry name" value="CAP_sf"/>
</dbReference>
<keyword evidence="2" id="KW-1185">Reference proteome</keyword>
<proteinExistence type="predicted"/>
<dbReference type="Proteomes" id="UP001626550">
    <property type="component" value="Unassembled WGS sequence"/>
</dbReference>
<evidence type="ECO:0000313" key="2">
    <source>
        <dbReference type="Proteomes" id="UP001626550"/>
    </source>
</evidence>
<protein>
    <submittedName>
        <fullName evidence="1">Uncharacterized protein</fullName>
    </submittedName>
</protein>
<comment type="caution">
    <text evidence="1">The sequence shown here is derived from an EMBL/GenBank/DDBJ whole genome shotgun (WGS) entry which is preliminary data.</text>
</comment>
<organism evidence="1 2">
    <name type="scientific">Cichlidogyrus casuarinus</name>
    <dbReference type="NCBI Taxonomy" id="1844966"/>
    <lineage>
        <taxon>Eukaryota</taxon>
        <taxon>Metazoa</taxon>
        <taxon>Spiralia</taxon>
        <taxon>Lophotrochozoa</taxon>
        <taxon>Platyhelminthes</taxon>
        <taxon>Monogenea</taxon>
        <taxon>Monopisthocotylea</taxon>
        <taxon>Dactylogyridea</taxon>
        <taxon>Ancyrocephalidae</taxon>
        <taxon>Cichlidogyrus</taxon>
    </lineage>
</organism>
<reference evidence="1 2" key="1">
    <citation type="submission" date="2024-11" db="EMBL/GenBank/DDBJ databases">
        <title>Adaptive evolution of stress response genes in parasites aligns with host niche diversity.</title>
        <authorList>
            <person name="Hahn C."/>
            <person name="Resl P."/>
        </authorList>
    </citation>
    <scope>NUCLEOTIDE SEQUENCE [LARGE SCALE GENOMIC DNA]</scope>
    <source>
        <strain evidence="1">EGGRZ-B1_66</strain>
        <tissue evidence="1">Body</tissue>
    </source>
</reference>
<dbReference type="SUPFAM" id="SSF55797">
    <property type="entry name" value="PR-1-like"/>
    <property type="match status" value="1"/>
</dbReference>
<dbReference type="AlphaFoldDB" id="A0ABD2PP97"/>
<name>A0ABD2PP97_9PLAT</name>
<sequence length="120" mass="13916">MDWANRERSSVIPHSSDMTKLYSSALYAHRANELIESCNSEQLARQRASGKALILVEFADDIEFDLVHVQDTLIDQKLNYNYDENDCKYTGHTCFDWRNVCVLLALHSKTMPDATREMER</sequence>
<gene>
    <name evidence="1" type="ORF">Ciccas_012554</name>
</gene>